<protein>
    <submittedName>
        <fullName evidence="1">Uncharacterized protein</fullName>
    </submittedName>
</protein>
<gene>
    <name evidence="1" type="ORF">LCGC14_2797350</name>
</gene>
<dbReference type="AlphaFoldDB" id="A0A0F9BF64"/>
<name>A0A0F9BF64_9ZZZZ</name>
<proteinExistence type="predicted"/>
<comment type="caution">
    <text evidence="1">The sequence shown here is derived from an EMBL/GenBank/DDBJ whole genome shotgun (WGS) entry which is preliminary data.</text>
</comment>
<reference evidence="1" key="1">
    <citation type="journal article" date="2015" name="Nature">
        <title>Complex archaea that bridge the gap between prokaryotes and eukaryotes.</title>
        <authorList>
            <person name="Spang A."/>
            <person name="Saw J.H."/>
            <person name="Jorgensen S.L."/>
            <person name="Zaremba-Niedzwiedzka K."/>
            <person name="Martijn J."/>
            <person name="Lind A.E."/>
            <person name="van Eijk R."/>
            <person name="Schleper C."/>
            <person name="Guy L."/>
            <person name="Ettema T.J."/>
        </authorList>
    </citation>
    <scope>NUCLEOTIDE SEQUENCE</scope>
</reference>
<dbReference type="EMBL" id="LAZR01052403">
    <property type="protein sequence ID" value="KKK83046.1"/>
    <property type="molecule type" value="Genomic_DNA"/>
</dbReference>
<evidence type="ECO:0000313" key="1">
    <source>
        <dbReference type="EMBL" id="KKK83046.1"/>
    </source>
</evidence>
<organism evidence="1">
    <name type="scientific">marine sediment metagenome</name>
    <dbReference type="NCBI Taxonomy" id="412755"/>
    <lineage>
        <taxon>unclassified sequences</taxon>
        <taxon>metagenomes</taxon>
        <taxon>ecological metagenomes</taxon>
    </lineage>
</organism>
<accession>A0A0F9BF64</accession>
<sequence>MLSETDTAVALEELFTVLEEPEKREEPDQCGGLFYRV</sequence>
<feature type="non-terminal residue" evidence="1">
    <location>
        <position position="37"/>
    </location>
</feature>